<evidence type="ECO:0000313" key="2">
    <source>
        <dbReference type="EMBL" id="KAJ7356493.1"/>
    </source>
</evidence>
<feature type="compositionally biased region" description="Low complexity" evidence="1">
    <location>
        <begin position="236"/>
        <end position="254"/>
    </location>
</feature>
<sequence>MSSCAYTRRPALSSRHFSRLSALLKDANARYAAVAASVRAATQPSHSARARACKLGLAVNVRAAAACPEVQVSVRPLPVLERSTPPPTSSLPRKQQQQQRGRPALRLVLPHARAQADVPTSTGPYGTISLVPTLQSSAAAASTVLPGQNIPWRGPTSRFSVTPSDPIFSVAPAPRRQPPSHTPFIPADTDLFSVPPRPAPRLEEAPVLPEMLFEFDADEEWELGYPPASGAADYASSSGSCASSSSGSSSSGSGPATPDNADALMPGLLAAFNSASAKKRKTSAVLDFDEARVVVDKCPKYQRKSWARAAGRQLC</sequence>
<evidence type="ECO:0000313" key="3">
    <source>
        <dbReference type="Proteomes" id="UP001218218"/>
    </source>
</evidence>
<gene>
    <name evidence="2" type="ORF">DFH08DRAFT_1047060</name>
</gene>
<reference evidence="2" key="1">
    <citation type="submission" date="2023-03" db="EMBL/GenBank/DDBJ databases">
        <title>Massive genome expansion in bonnet fungi (Mycena s.s.) driven by repeated elements and novel gene families across ecological guilds.</title>
        <authorList>
            <consortium name="Lawrence Berkeley National Laboratory"/>
            <person name="Harder C.B."/>
            <person name="Miyauchi S."/>
            <person name="Viragh M."/>
            <person name="Kuo A."/>
            <person name="Thoen E."/>
            <person name="Andreopoulos B."/>
            <person name="Lu D."/>
            <person name="Skrede I."/>
            <person name="Drula E."/>
            <person name="Henrissat B."/>
            <person name="Morin E."/>
            <person name="Kohler A."/>
            <person name="Barry K."/>
            <person name="LaButti K."/>
            <person name="Morin E."/>
            <person name="Salamov A."/>
            <person name="Lipzen A."/>
            <person name="Mereny Z."/>
            <person name="Hegedus B."/>
            <person name="Baldrian P."/>
            <person name="Stursova M."/>
            <person name="Weitz H."/>
            <person name="Taylor A."/>
            <person name="Grigoriev I.V."/>
            <person name="Nagy L.G."/>
            <person name="Martin F."/>
            <person name="Kauserud H."/>
        </authorList>
    </citation>
    <scope>NUCLEOTIDE SEQUENCE</scope>
    <source>
        <strain evidence="2">CBHHK002</strain>
    </source>
</reference>
<dbReference type="AlphaFoldDB" id="A0AAD7EZJ0"/>
<dbReference type="Proteomes" id="UP001218218">
    <property type="component" value="Unassembled WGS sequence"/>
</dbReference>
<protein>
    <submittedName>
        <fullName evidence="2">Uncharacterized protein</fullName>
    </submittedName>
</protein>
<organism evidence="2 3">
    <name type="scientific">Mycena albidolilacea</name>
    <dbReference type="NCBI Taxonomy" id="1033008"/>
    <lineage>
        <taxon>Eukaryota</taxon>
        <taxon>Fungi</taxon>
        <taxon>Dikarya</taxon>
        <taxon>Basidiomycota</taxon>
        <taxon>Agaricomycotina</taxon>
        <taxon>Agaricomycetes</taxon>
        <taxon>Agaricomycetidae</taxon>
        <taxon>Agaricales</taxon>
        <taxon>Marasmiineae</taxon>
        <taxon>Mycenaceae</taxon>
        <taxon>Mycena</taxon>
    </lineage>
</organism>
<feature type="region of interest" description="Disordered" evidence="1">
    <location>
        <begin position="78"/>
        <end position="102"/>
    </location>
</feature>
<feature type="region of interest" description="Disordered" evidence="1">
    <location>
        <begin position="236"/>
        <end position="260"/>
    </location>
</feature>
<comment type="caution">
    <text evidence="2">The sequence shown here is derived from an EMBL/GenBank/DDBJ whole genome shotgun (WGS) entry which is preliminary data.</text>
</comment>
<evidence type="ECO:0000256" key="1">
    <source>
        <dbReference type="SAM" id="MobiDB-lite"/>
    </source>
</evidence>
<keyword evidence="3" id="KW-1185">Reference proteome</keyword>
<proteinExistence type="predicted"/>
<accession>A0AAD7EZJ0</accession>
<feature type="region of interest" description="Disordered" evidence="1">
    <location>
        <begin position="171"/>
        <end position="191"/>
    </location>
</feature>
<dbReference type="EMBL" id="JARIHO010000008">
    <property type="protein sequence ID" value="KAJ7356493.1"/>
    <property type="molecule type" value="Genomic_DNA"/>
</dbReference>
<name>A0AAD7EZJ0_9AGAR</name>